<feature type="compositionally biased region" description="Low complexity" evidence="13">
    <location>
        <begin position="216"/>
        <end position="226"/>
    </location>
</feature>
<dbReference type="GO" id="GO:0005096">
    <property type="term" value="F:GTPase activator activity"/>
    <property type="evidence" value="ECO:0007669"/>
    <property type="project" value="TreeGrafter"/>
</dbReference>
<dbReference type="InterPro" id="IPR036180">
    <property type="entry name" value="Gelsolin-like_dom_sf"/>
</dbReference>
<evidence type="ECO:0000256" key="8">
    <source>
        <dbReference type="ARBA" id="ARBA00022927"/>
    </source>
</evidence>
<keyword evidence="4 12" id="KW-0479">Metal-binding</keyword>
<evidence type="ECO:0000259" key="14">
    <source>
        <dbReference type="Pfam" id="PF00626"/>
    </source>
</evidence>
<comment type="subcellular location">
    <subcellularLocation>
        <location evidence="1">Cytoplasm</location>
        <location evidence="1">Cytosol</location>
    </subcellularLocation>
    <subcellularLocation>
        <location evidence="12">Cytoplasmic vesicle</location>
        <location evidence="12">COPII-coated vesicle membrane</location>
        <topology evidence="12">Peripheral membrane protein</topology>
        <orientation evidence="12">Cytoplasmic side</orientation>
    </subcellularLocation>
    <subcellularLocation>
        <location evidence="12">Endoplasmic reticulum membrane</location>
        <topology evidence="12">Peripheral membrane protein</topology>
        <orientation evidence="12">Cytoplasmic side</orientation>
    </subcellularLocation>
</comment>
<evidence type="ECO:0000256" key="1">
    <source>
        <dbReference type="ARBA" id="ARBA00004514"/>
    </source>
</evidence>
<dbReference type="InterPro" id="IPR029006">
    <property type="entry name" value="ADF-H/Gelsolin-like_dom_sf"/>
</dbReference>
<evidence type="ECO:0000313" key="19">
    <source>
        <dbReference type="EMBL" id="EGD80943.1"/>
    </source>
</evidence>
<dbReference type="KEGG" id="sre:PTSG_01526"/>
<dbReference type="EMBL" id="GL832958">
    <property type="protein sequence ID" value="EGD80943.1"/>
    <property type="molecule type" value="Genomic_DNA"/>
</dbReference>
<comment type="similarity">
    <text evidence="2 12">Belongs to the SEC23/SEC24 family. SEC23 subfamily.</text>
</comment>
<evidence type="ECO:0000259" key="16">
    <source>
        <dbReference type="Pfam" id="PF04811"/>
    </source>
</evidence>
<dbReference type="Pfam" id="PF04811">
    <property type="entry name" value="Sec23_trunk"/>
    <property type="match status" value="1"/>
</dbReference>
<reference evidence="19" key="1">
    <citation type="submission" date="2009-08" db="EMBL/GenBank/DDBJ databases">
        <title>Annotation of Salpingoeca rosetta.</title>
        <authorList>
            <consortium name="The Broad Institute Genome Sequencing Platform"/>
            <person name="Russ C."/>
            <person name="Cuomo C."/>
            <person name="Burger G."/>
            <person name="Gray M.W."/>
            <person name="Holland P.W.H."/>
            <person name="King N."/>
            <person name="Lang F.B.F."/>
            <person name="Roger A.J."/>
            <person name="Ruiz-Trillo I."/>
            <person name="Young S.K."/>
            <person name="Zeng Q."/>
            <person name="Gargeya S."/>
            <person name="Alvarado L."/>
            <person name="Berlin A."/>
            <person name="Chapman S.B."/>
            <person name="Chen Z."/>
            <person name="Freedman E."/>
            <person name="Gellesch M."/>
            <person name="Goldberg J."/>
            <person name="Griggs A."/>
            <person name="Gujja S."/>
            <person name="Heilman E."/>
            <person name="Heiman D."/>
            <person name="Howarth C."/>
            <person name="Mehta T."/>
            <person name="Neiman D."/>
            <person name="Pearson M."/>
            <person name="Roberts A."/>
            <person name="Saif S."/>
            <person name="Shea T."/>
            <person name="Shenoy N."/>
            <person name="Sisk P."/>
            <person name="Stolte C."/>
            <person name="Sykes S."/>
            <person name="White J."/>
            <person name="Yandava C."/>
            <person name="Haas B."/>
            <person name="Nusbaum C."/>
            <person name="Birren B."/>
        </authorList>
    </citation>
    <scope>NUCLEOTIDE SEQUENCE [LARGE SCALE GENOMIC DNA]</scope>
    <source>
        <strain evidence="19">ATCC 50818</strain>
    </source>
</reference>
<accession>F2U0L5</accession>
<dbReference type="OrthoDB" id="10256289at2759"/>
<dbReference type="InterPro" id="IPR006895">
    <property type="entry name" value="Znf_Sec23_Sec24"/>
</dbReference>
<dbReference type="CDD" id="cd11287">
    <property type="entry name" value="Sec23_C"/>
    <property type="match status" value="1"/>
</dbReference>
<dbReference type="Gene3D" id="3.40.50.410">
    <property type="entry name" value="von Willebrand factor, type A domain"/>
    <property type="match status" value="1"/>
</dbReference>
<dbReference type="InterPro" id="IPR036175">
    <property type="entry name" value="Sec23/24_helical_dom_sf"/>
</dbReference>
<dbReference type="Pfam" id="PF08033">
    <property type="entry name" value="Sec23_BS"/>
    <property type="match status" value="1"/>
</dbReference>
<dbReference type="SUPFAM" id="SSF53300">
    <property type="entry name" value="vWA-like"/>
    <property type="match status" value="1"/>
</dbReference>
<dbReference type="Pfam" id="PF04815">
    <property type="entry name" value="Sec23_helical"/>
    <property type="match status" value="1"/>
</dbReference>
<dbReference type="GO" id="GO:0090110">
    <property type="term" value="P:COPII-coated vesicle cargo loading"/>
    <property type="evidence" value="ECO:0007669"/>
    <property type="project" value="TreeGrafter"/>
</dbReference>
<dbReference type="InterPro" id="IPR037550">
    <property type="entry name" value="Sec23_C"/>
</dbReference>
<evidence type="ECO:0000256" key="9">
    <source>
        <dbReference type="ARBA" id="ARBA00023136"/>
    </source>
</evidence>
<keyword evidence="7 12" id="KW-0931">ER-Golgi transport</keyword>
<dbReference type="Gene3D" id="3.40.20.10">
    <property type="entry name" value="Severin"/>
    <property type="match status" value="1"/>
</dbReference>
<dbReference type="GO" id="GO:0005789">
    <property type="term" value="C:endoplasmic reticulum membrane"/>
    <property type="evidence" value="ECO:0007669"/>
    <property type="project" value="UniProtKB-SubCell"/>
</dbReference>
<dbReference type="InterPro" id="IPR037364">
    <property type="entry name" value="Sec23"/>
</dbReference>
<evidence type="ECO:0000256" key="10">
    <source>
        <dbReference type="ARBA" id="ARBA00023329"/>
    </source>
</evidence>
<keyword evidence="20" id="KW-1185">Reference proteome</keyword>
<dbReference type="InterPro" id="IPR012990">
    <property type="entry name" value="Beta-sandwich_Sec23_24"/>
</dbReference>
<dbReference type="GO" id="GO:0070971">
    <property type="term" value="C:endoplasmic reticulum exit site"/>
    <property type="evidence" value="ECO:0007669"/>
    <property type="project" value="TreeGrafter"/>
</dbReference>
<keyword evidence="3 12" id="KW-0813">Transport</keyword>
<dbReference type="Gene3D" id="2.30.30.380">
    <property type="entry name" value="Zn-finger domain of Sec23/24"/>
    <property type="match status" value="1"/>
</dbReference>
<evidence type="ECO:0000256" key="5">
    <source>
        <dbReference type="ARBA" id="ARBA00022824"/>
    </source>
</evidence>
<organism evidence="20">
    <name type="scientific">Salpingoeca rosetta (strain ATCC 50818 / BSB-021)</name>
    <dbReference type="NCBI Taxonomy" id="946362"/>
    <lineage>
        <taxon>Eukaryota</taxon>
        <taxon>Choanoflagellata</taxon>
        <taxon>Craspedida</taxon>
        <taxon>Salpingoecidae</taxon>
        <taxon>Salpingoeca</taxon>
    </lineage>
</organism>
<dbReference type="InterPro" id="IPR006900">
    <property type="entry name" value="Sec23/24_helical_dom"/>
</dbReference>
<dbReference type="PANTHER" id="PTHR11141:SF0">
    <property type="entry name" value="PROTEIN TRANSPORT PROTEIN SEC23"/>
    <property type="match status" value="1"/>
</dbReference>
<dbReference type="SUPFAM" id="SSF81995">
    <property type="entry name" value="beta-sandwich domain of Sec23/24"/>
    <property type="match status" value="1"/>
</dbReference>
<feature type="domain" description="Gelsolin-like" evidence="14">
    <location>
        <begin position="640"/>
        <end position="728"/>
    </location>
</feature>
<dbReference type="eggNOG" id="KOG1986">
    <property type="taxonomic scope" value="Eukaryota"/>
</dbReference>
<dbReference type="InterPro" id="IPR036174">
    <property type="entry name" value="Znf_Sec23_Sec24_sf"/>
</dbReference>
<dbReference type="Proteomes" id="UP000007799">
    <property type="component" value="Unassembled WGS sequence"/>
</dbReference>
<evidence type="ECO:0000256" key="7">
    <source>
        <dbReference type="ARBA" id="ARBA00022892"/>
    </source>
</evidence>
<dbReference type="RefSeq" id="XP_004997504.1">
    <property type="nucleotide sequence ID" value="XM_004997447.1"/>
</dbReference>
<dbReference type="GO" id="GO:0008270">
    <property type="term" value="F:zinc ion binding"/>
    <property type="evidence" value="ECO:0007669"/>
    <property type="project" value="InterPro"/>
</dbReference>
<dbReference type="GeneID" id="16078099"/>
<dbReference type="SUPFAM" id="SSF82919">
    <property type="entry name" value="Zn-finger domain of Sec23/24"/>
    <property type="match status" value="1"/>
</dbReference>
<dbReference type="AlphaFoldDB" id="F2U0L5"/>
<dbReference type="Pfam" id="PF00626">
    <property type="entry name" value="Gelsolin"/>
    <property type="match status" value="1"/>
</dbReference>
<dbReference type="GO" id="GO:0030127">
    <property type="term" value="C:COPII vesicle coat"/>
    <property type="evidence" value="ECO:0007669"/>
    <property type="project" value="InterPro"/>
</dbReference>
<dbReference type="FunFam" id="3.40.20.10:FF:000003">
    <property type="entry name" value="Protein transport protein SEC23"/>
    <property type="match status" value="1"/>
</dbReference>
<dbReference type="Gene3D" id="2.60.40.1670">
    <property type="entry name" value="beta-sandwich domain of Sec23/24"/>
    <property type="match status" value="1"/>
</dbReference>
<keyword evidence="12" id="KW-0963">Cytoplasm</keyword>
<dbReference type="GO" id="GO:0006886">
    <property type="term" value="P:intracellular protein transport"/>
    <property type="evidence" value="ECO:0007669"/>
    <property type="project" value="InterPro"/>
</dbReference>
<name>F2U0L5_SALR5</name>
<feature type="domain" description="Sec23/Sec24 helical" evidence="17">
    <location>
        <begin position="528"/>
        <end position="626"/>
    </location>
</feature>
<evidence type="ECO:0000256" key="11">
    <source>
        <dbReference type="ARBA" id="ARBA00025471"/>
    </source>
</evidence>
<sequence>MSGYEEWILACEERDGIRFSWNVLPTSRVEATKMVVPVGALFTPLKERTDLPPIMYEPVQCTGCQAILNPLCPVDFQTKTPYWVCAICTHRNAFPRQYQGISPQNLPAELVPQFSTIEYTLQRQATVPPVFLYVVDLCLDEQDLAALKDSLVMSLSLLPQNALVGLITFGNHVQLHELTTDGCSKSYVFRGTKEVKTKQLKEQLGLTLGGGAAHPQQQQQQQQQQQGGAPANSASRFLQPVSECDMTLTDLLEELQVDPWIVAEGKRPLRSTGTALSVAVSLMEATYPNTAGRVMLFLGGQATQGPGQITTDEFKDTIRTHHDIEKDNASAKFVKKATKYYEGLARRTAKNGHIVDVYACAFDQTGLMELKYFAQYTGGNVVMGDSFDTSLFRQTFQRVFGKDARGDFNMDFNATLEVKTPPQIKVCGLIGPCISAEKKSGRVSDQEVGVGNTTAWKIPGLTNTTTLGAYFEVATPHGQSIPQGQRANIQFITQYQHPNGQMRMRVTTVARNWADAAINLPSIAAGFDQEASAVLMARIAAFKAEQEDPADVLRWVDRMLIRLCQKFGDYRKDDPSSFRLQQNFTLYPQFMFHLRRSQFLQVVNSSPDETSYFRNMLIREDCLNSLTMIQPTLTAYAFGMEPQPVLLDSSSIQPDRILLLDSFFHIVIFHGETIAAWRNAKYQDMEEHENFRQLLQAPREDAQEILASRFPLPRYVDCDQGSSQARFLLSKVNPSQTHNTFNTGQDGGGVPVITDDVSLQVFMEHLKKLAVSSSS</sequence>
<dbReference type="PANTHER" id="PTHR11141">
    <property type="entry name" value="PROTEIN TRANSPORT PROTEIN SEC23"/>
    <property type="match status" value="1"/>
</dbReference>
<evidence type="ECO:0000256" key="3">
    <source>
        <dbReference type="ARBA" id="ARBA00022448"/>
    </source>
</evidence>
<feature type="domain" description="Zinc finger Sec23/Sec24-type" evidence="15">
    <location>
        <begin position="58"/>
        <end position="98"/>
    </location>
</feature>
<evidence type="ECO:0000259" key="18">
    <source>
        <dbReference type="Pfam" id="PF08033"/>
    </source>
</evidence>
<keyword evidence="10 12" id="KW-0968">Cytoplasmic vesicle</keyword>
<keyword evidence="6 12" id="KW-0862">Zinc</keyword>
<evidence type="ECO:0000259" key="15">
    <source>
        <dbReference type="Pfam" id="PF04810"/>
    </source>
</evidence>
<dbReference type="FunFam" id="2.30.30.380:FF:000001">
    <property type="entry name" value="Protein transport protein SEC23"/>
    <property type="match status" value="1"/>
</dbReference>
<dbReference type="STRING" id="946362.F2U0L5"/>
<dbReference type="FunFam" id="1.20.120.730:FF:000005">
    <property type="entry name" value="Protein transport protein SEC23"/>
    <property type="match status" value="1"/>
</dbReference>
<evidence type="ECO:0000256" key="12">
    <source>
        <dbReference type="RuleBase" id="RU365030"/>
    </source>
</evidence>
<keyword evidence="8 12" id="KW-0653">Protein transport</keyword>
<evidence type="ECO:0000256" key="4">
    <source>
        <dbReference type="ARBA" id="ARBA00022723"/>
    </source>
</evidence>
<feature type="domain" description="Sec23/Sec24 beta-sandwich" evidence="18">
    <location>
        <begin position="412"/>
        <end position="514"/>
    </location>
</feature>
<dbReference type="Pfam" id="PF04810">
    <property type="entry name" value="zf-Sec23_Sec24"/>
    <property type="match status" value="1"/>
</dbReference>
<feature type="domain" description="Sec23/Sec24 trunk" evidence="16">
    <location>
        <begin position="127"/>
        <end position="400"/>
    </location>
</feature>
<dbReference type="FunFam" id="3.40.50.410:FF:000008">
    <property type="entry name" value="Protein transport protein SEC23"/>
    <property type="match status" value="1"/>
</dbReference>
<dbReference type="FunCoup" id="F2U0L5">
    <property type="interactions" value="1741"/>
</dbReference>
<dbReference type="SUPFAM" id="SSF81811">
    <property type="entry name" value="Helical domain of Sec23/24"/>
    <property type="match status" value="1"/>
</dbReference>
<dbReference type="InParanoid" id="F2U0L5"/>
<dbReference type="SUPFAM" id="SSF82754">
    <property type="entry name" value="C-terminal, gelsolin-like domain of Sec23/24"/>
    <property type="match status" value="1"/>
</dbReference>
<evidence type="ECO:0000259" key="17">
    <source>
        <dbReference type="Pfam" id="PF04815"/>
    </source>
</evidence>
<proteinExistence type="inferred from homology"/>
<dbReference type="InterPro" id="IPR036465">
    <property type="entry name" value="vWFA_dom_sf"/>
</dbReference>
<protein>
    <recommendedName>
        <fullName evidence="12">Protein transport protein SEC23</fullName>
    </recommendedName>
</protein>
<evidence type="ECO:0000256" key="2">
    <source>
        <dbReference type="ARBA" id="ARBA00009210"/>
    </source>
</evidence>
<keyword evidence="5 12" id="KW-0256">Endoplasmic reticulum</keyword>
<comment type="function">
    <text evidence="11 12">Component of the coat protein complex II (COPII) which promotes the formation of transport vesicles from the endoplasmic reticulum (ER). The coat has two main functions, the physical deformation of the endoplasmic reticulum membrane into vesicles and the selection of cargo molecules.</text>
</comment>
<dbReference type="Gene3D" id="1.20.120.730">
    <property type="entry name" value="Sec23/Sec24 helical domain"/>
    <property type="match status" value="1"/>
</dbReference>
<dbReference type="InterPro" id="IPR006896">
    <property type="entry name" value="Sec23/24_trunk_dom"/>
</dbReference>
<feature type="region of interest" description="Disordered" evidence="13">
    <location>
        <begin position="209"/>
        <end position="234"/>
    </location>
</feature>
<evidence type="ECO:0000256" key="13">
    <source>
        <dbReference type="SAM" id="MobiDB-lite"/>
    </source>
</evidence>
<evidence type="ECO:0000256" key="6">
    <source>
        <dbReference type="ARBA" id="ARBA00022833"/>
    </source>
</evidence>
<dbReference type="FunFam" id="2.60.40.1670:FF:000006">
    <property type="entry name" value="Protein transport protein SEC23"/>
    <property type="match status" value="1"/>
</dbReference>
<evidence type="ECO:0000313" key="20">
    <source>
        <dbReference type="Proteomes" id="UP000007799"/>
    </source>
</evidence>
<keyword evidence="9 12" id="KW-0472">Membrane</keyword>
<gene>
    <name evidence="19" type="ORF">PTSG_01526</name>
</gene>
<dbReference type="GO" id="GO:0005829">
    <property type="term" value="C:cytosol"/>
    <property type="evidence" value="ECO:0007669"/>
    <property type="project" value="UniProtKB-SubCell"/>
</dbReference>
<dbReference type="OMA" id="FPPHYAE"/>
<dbReference type="InterPro" id="IPR007123">
    <property type="entry name" value="Gelsolin-like_dom"/>
</dbReference>